<evidence type="ECO:0000313" key="2">
    <source>
        <dbReference type="Proteomes" id="UP000659124"/>
    </source>
</evidence>
<protein>
    <recommendedName>
        <fullName evidence="3">CHAD domain-containing protein</fullName>
    </recommendedName>
</protein>
<gene>
    <name evidence="1" type="ORF">ICL07_21155</name>
</gene>
<dbReference type="Proteomes" id="UP000659124">
    <property type="component" value="Unassembled WGS sequence"/>
</dbReference>
<organism evidence="1 2">
    <name type="scientific">Chitinophaga qingshengii</name>
    <dbReference type="NCBI Taxonomy" id="1569794"/>
    <lineage>
        <taxon>Bacteria</taxon>
        <taxon>Pseudomonadati</taxon>
        <taxon>Bacteroidota</taxon>
        <taxon>Chitinophagia</taxon>
        <taxon>Chitinophagales</taxon>
        <taxon>Chitinophagaceae</taxon>
        <taxon>Chitinophaga</taxon>
    </lineage>
</organism>
<proteinExistence type="predicted"/>
<dbReference type="RefSeq" id="WP_188090038.1">
    <property type="nucleotide sequence ID" value="NZ_JACVFC010000003.1"/>
</dbReference>
<name>A0ABR7TSB2_9BACT</name>
<accession>A0ABR7TSB2</accession>
<evidence type="ECO:0000313" key="1">
    <source>
        <dbReference type="EMBL" id="MBC9932910.1"/>
    </source>
</evidence>
<sequence length="178" mass="20966">MEFLNPLLEGLKTIFTNVYQARSQRKAIRLQEDCHRGRDIFHFNTKMNTKEVVQLNKAIKQYNMVIQYTKDRLRTLIHKLQGTEDRHEIILQLSQLDDNLATTYSRLCYHFYSTRFSGHAHTIKTDLLNIIRALEKPSFDADLQLEAIRLVSVHQEQLCTGIRNLIRQMQTSPEQSYS</sequence>
<evidence type="ECO:0008006" key="3">
    <source>
        <dbReference type="Google" id="ProtNLM"/>
    </source>
</evidence>
<dbReference type="EMBL" id="JACVFC010000003">
    <property type="protein sequence ID" value="MBC9932910.1"/>
    <property type="molecule type" value="Genomic_DNA"/>
</dbReference>
<reference evidence="1 2" key="1">
    <citation type="submission" date="2020-09" db="EMBL/GenBank/DDBJ databases">
        <title>Genome sequences of type strains of Chitinophaga qingshengii and Chitinophaga varians.</title>
        <authorList>
            <person name="Kittiwongwattana C."/>
        </authorList>
    </citation>
    <scope>NUCLEOTIDE SEQUENCE [LARGE SCALE GENOMIC DNA]</scope>
    <source>
        <strain evidence="1 2">JCM 30026</strain>
    </source>
</reference>
<comment type="caution">
    <text evidence="1">The sequence shown here is derived from an EMBL/GenBank/DDBJ whole genome shotgun (WGS) entry which is preliminary data.</text>
</comment>
<keyword evidence="2" id="KW-1185">Reference proteome</keyword>